<dbReference type="GO" id="GO:0005789">
    <property type="term" value="C:endoplasmic reticulum membrane"/>
    <property type="evidence" value="ECO:0007669"/>
    <property type="project" value="InterPro"/>
</dbReference>
<evidence type="ECO:0000256" key="4">
    <source>
        <dbReference type="ARBA" id="ARBA00022989"/>
    </source>
</evidence>
<keyword evidence="5 7" id="KW-0472">Membrane</keyword>
<feature type="transmembrane region" description="Helical" evidence="7">
    <location>
        <begin position="203"/>
        <end position="222"/>
    </location>
</feature>
<evidence type="ECO:0000256" key="5">
    <source>
        <dbReference type="ARBA" id="ARBA00023136"/>
    </source>
</evidence>
<dbReference type="SUPFAM" id="SSF49354">
    <property type="entry name" value="PapD-like"/>
    <property type="match status" value="1"/>
</dbReference>
<dbReference type="InterPro" id="IPR000535">
    <property type="entry name" value="MSP_dom"/>
</dbReference>
<proteinExistence type="inferred from homology"/>
<evidence type="ECO:0000313" key="9">
    <source>
        <dbReference type="EMBL" id="CAD7273017.1"/>
    </source>
</evidence>
<keyword evidence="6" id="KW-0175">Coiled coil</keyword>
<evidence type="ECO:0000256" key="6">
    <source>
        <dbReference type="SAM" id="Coils"/>
    </source>
</evidence>
<dbReference type="Pfam" id="PF00635">
    <property type="entry name" value="Motile_Sperm"/>
    <property type="match status" value="1"/>
</dbReference>
<evidence type="ECO:0000259" key="8">
    <source>
        <dbReference type="PROSITE" id="PS50202"/>
    </source>
</evidence>
<evidence type="ECO:0000313" key="10">
    <source>
        <dbReference type="Proteomes" id="UP000678499"/>
    </source>
</evidence>
<dbReference type="Proteomes" id="UP000678499">
    <property type="component" value="Unassembled WGS sequence"/>
</dbReference>
<comment type="similarity">
    <text evidence="2">Belongs to the VAMP-associated protein (VAP) (TC 9.B.17) family.</text>
</comment>
<organism evidence="9">
    <name type="scientific">Notodromas monacha</name>
    <dbReference type="NCBI Taxonomy" id="399045"/>
    <lineage>
        <taxon>Eukaryota</taxon>
        <taxon>Metazoa</taxon>
        <taxon>Ecdysozoa</taxon>
        <taxon>Arthropoda</taxon>
        <taxon>Crustacea</taxon>
        <taxon>Oligostraca</taxon>
        <taxon>Ostracoda</taxon>
        <taxon>Podocopa</taxon>
        <taxon>Podocopida</taxon>
        <taxon>Cypridocopina</taxon>
        <taxon>Cypridoidea</taxon>
        <taxon>Cyprididae</taxon>
        <taxon>Notodromas</taxon>
    </lineage>
</organism>
<dbReference type="OrthoDB" id="264603at2759"/>
<dbReference type="EMBL" id="CAJPEX010000082">
    <property type="protein sequence ID" value="CAG0913169.1"/>
    <property type="molecule type" value="Genomic_DNA"/>
</dbReference>
<comment type="subcellular location">
    <subcellularLocation>
        <location evidence="1">Membrane</location>
        <topology evidence="1">Single-pass type IV membrane protein</topology>
    </subcellularLocation>
</comment>
<dbReference type="PROSITE" id="PS50202">
    <property type="entry name" value="MSP"/>
    <property type="match status" value="1"/>
</dbReference>
<dbReference type="GO" id="GO:0061817">
    <property type="term" value="P:endoplasmic reticulum-plasma membrane tethering"/>
    <property type="evidence" value="ECO:0007669"/>
    <property type="project" value="TreeGrafter"/>
</dbReference>
<keyword evidence="10" id="KW-1185">Reference proteome</keyword>
<dbReference type="InterPro" id="IPR008962">
    <property type="entry name" value="PapD-like_sf"/>
</dbReference>
<dbReference type="InterPro" id="IPR013783">
    <property type="entry name" value="Ig-like_fold"/>
</dbReference>
<evidence type="ECO:0000256" key="1">
    <source>
        <dbReference type="ARBA" id="ARBA00004211"/>
    </source>
</evidence>
<dbReference type="GO" id="GO:0005886">
    <property type="term" value="C:plasma membrane"/>
    <property type="evidence" value="ECO:0007669"/>
    <property type="project" value="TreeGrafter"/>
</dbReference>
<dbReference type="GO" id="GO:0090158">
    <property type="term" value="P:endoplasmic reticulum membrane organization"/>
    <property type="evidence" value="ECO:0007669"/>
    <property type="project" value="TreeGrafter"/>
</dbReference>
<evidence type="ECO:0000256" key="3">
    <source>
        <dbReference type="ARBA" id="ARBA00022692"/>
    </source>
</evidence>
<dbReference type="PANTHER" id="PTHR10809:SF6">
    <property type="entry name" value="AT11025P-RELATED"/>
    <property type="match status" value="1"/>
</dbReference>
<keyword evidence="4 7" id="KW-1133">Transmembrane helix</keyword>
<reference evidence="9" key="1">
    <citation type="submission" date="2020-11" db="EMBL/GenBank/DDBJ databases">
        <authorList>
            <person name="Tran Van P."/>
        </authorList>
    </citation>
    <scope>NUCLEOTIDE SEQUENCE</scope>
</reference>
<gene>
    <name evidence="9" type="ORF">NMOB1V02_LOCUS925</name>
</gene>
<feature type="domain" description="MSP" evidence="8">
    <location>
        <begin position="7"/>
        <end position="125"/>
    </location>
</feature>
<protein>
    <recommendedName>
        <fullName evidence="8">MSP domain-containing protein</fullName>
    </recommendedName>
</protein>
<feature type="coiled-coil region" evidence="6">
    <location>
        <begin position="141"/>
        <end position="175"/>
    </location>
</feature>
<sequence>MSKLTQVLALDPAHELRFQGPYTSDVNSRLELSNPTDRPVAFKVKTTAPKRYCVRPNSGIIDPKQTMKLVVILRALDEDQLTDQVKDKFMVQSMFCDDGEVWNESLFKEASPDQLMDSKIRCVFDPPKPKVDEKGEELPPTSSASDVIAQLRDENSRLNREKLELLEECAKLRRRPVVSDNSPATHQVATAEKPPGINLTMEILAVAFLITFVIALFIGKAIL</sequence>
<evidence type="ECO:0000256" key="2">
    <source>
        <dbReference type="ARBA" id="ARBA00008932"/>
    </source>
</evidence>
<name>A0A7R9BG11_9CRUS</name>
<dbReference type="EMBL" id="OA882119">
    <property type="protein sequence ID" value="CAD7273017.1"/>
    <property type="molecule type" value="Genomic_DNA"/>
</dbReference>
<evidence type="ECO:0000256" key="7">
    <source>
        <dbReference type="SAM" id="Phobius"/>
    </source>
</evidence>
<dbReference type="PANTHER" id="PTHR10809">
    <property type="entry name" value="VESICLE-ASSOCIATED MEMBRANE PROTEIN-ASSOCIATED PROTEIN"/>
    <property type="match status" value="1"/>
</dbReference>
<accession>A0A7R9BG11</accession>
<keyword evidence="3 7" id="KW-0812">Transmembrane</keyword>
<dbReference type="Gene3D" id="2.60.40.10">
    <property type="entry name" value="Immunoglobulins"/>
    <property type="match status" value="1"/>
</dbReference>
<dbReference type="InterPro" id="IPR016763">
    <property type="entry name" value="VAP"/>
</dbReference>
<dbReference type="GO" id="GO:0033149">
    <property type="term" value="F:FFAT motif binding"/>
    <property type="evidence" value="ECO:0007669"/>
    <property type="project" value="TreeGrafter"/>
</dbReference>
<dbReference type="AlphaFoldDB" id="A0A7R9BG11"/>